<keyword evidence="2" id="KW-1185">Reference proteome</keyword>
<dbReference type="EMBL" id="CM029039">
    <property type="protein sequence ID" value="KAG2640713.1"/>
    <property type="molecule type" value="Genomic_DNA"/>
</dbReference>
<organism evidence="1 2">
    <name type="scientific">Panicum virgatum</name>
    <name type="common">Blackwell switchgrass</name>
    <dbReference type="NCBI Taxonomy" id="38727"/>
    <lineage>
        <taxon>Eukaryota</taxon>
        <taxon>Viridiplantae</taxon>
        <taxon>Streptophyta</taxon>
        <taxon>Embryophyta</taxon>
        <taxon>Tracheophyta</taxon>
        <taxon>Spermatophyta</taxon>
        <taxon>Magnoliopsida</taxon>
        <taxon>Liliopsida</taxon>
        <taxon>Poales</taxon>
        <taxon>Poaceae</taxon>
        <taxon>PACMAD clade</taxon>
        <taxon>Panicoideae</taxon>
        <taxon>Panicodae</taxon>
        <taxon>Paniceae</taxon>
        <taxon>Panicinae</taxon>
        <taxon>Panicum</taxon>
        <taxon>Panicum sect. Hiantes</taxon>
    </lineage>
</organism>
<evidence type="ECO:0000313" key="1">
    <source>
        <dbReference type="EMBL" id="KAG2640713.1"/>
    </source>
</evidence>
<sequence>MVHCGEEIDGRRGCVLLQLLVVEDAADPRRERRGRRRGMRTGGEVGARVRAPKEAGCLVVGLRRFLGGLECAEPHPYLLGGILDLGHPPPRGPLPDAHELAATAATFASYFGAGLGLLPDWQLVAALLLGMALWLLELEFHWEEEIKGQCAFAGVLNFGLNFGGGSGV</sequence>
<name>A0A8T0W7U1_PANVG</name>
<protein>
    <submittedName>
        <fullName evidence="1">Uncharacterized protein</fullName>
    </submittedName>
</protein>
<dbReference type="Proteomes" id="UP000823388">
    <property type="component" value="Chromosome 2K"/>
</dbReference>
<gene>
    <name evidence="1" type="ORF">PVAP13_2KG115532</name>
</gene>
<reference evidence="1" key="1">
    <citation type="submission" date="2020-05" db="EMBL/GenBank/DDBJ databases">
        <title>WGS assembly of Panicum virgatum.</title>
        <authorList>
            <person name="Lovell J.T."/>
            <person name="Jenkins J."/>
            <person name="Shu S."/>
            <person name="Juenger T.E."/>
            <person name="Schmutz J."/>
        </authorList>
    </citation>
    <scope>NUCLEOTIDE SEQUENCE</scope>
    <source>
        <strain evidence="1">AP13</strain>
    </source>
</reference>
<proteinExistence type="predicted"/>
<dbReference type="AlphaFoldDB" id="A0A8T0W7U1"/>
<comment type="caution">
    <text evidence="1">The sequence shown here is derived from an EMBL/GenBank/DDBJ whole genome shotgun (WGS) entry which is preliminary data.</text>
</comment>
<evidence type="ECO:0000313" key="2">
    <source>
        <dbReference type="Proteomes" id="UP000823388"/>
    </source>
</evidence>
<accession>A0A8T0W7U1</accession>